<dbReference type="Proteomes" id="UP000824366">
    <property type="component" value="Chromosome"/>
</dbReference>
<dbReference type="InterPro" id="IPR014710">
    <property type="entry name" value="RmlC-like_jellyroll"/>
</dbReference>
<dbReference type="RefSeq" id="WP_223907039.1">
    <property type="nucleotide sequence ID" value="NZ_AP024238.1"/>
</dbReference>
<sequence>MNNSSSPSPNRMLNARDALSRQDLKQMWRVQSGALRLDSAAGDEASRFMRLALPGDVIGVEQWVGTDDSLAMRALTPVCLAPVLAEGAEMMALLMETVVVAHQRCREVVSLRTGPVSQRVKCLLLMFADSVNPDAKTTAECALPHLSDMADILDAAPETVSRVFSSMRKLDYLQDRKPHKASFSSLALRAQALIPGMTASSAIHRSQMATA</sequence>
<organism evidence="1 2">
    <name type="scientific">Rhodoferax lithotrophicus</name>
    <dbReference type="NCBI Taxonomy" id="2798804"/>
    <lineage>
        <taxon>Bacteria</taxon>
        <taxon>Pseudomonadati</taxon>
        <taxon>Pseudomonadota</taxon>
        <taxon>Betaproteobacteria</taxon>
        <taxon>Burkholderiales</taxon>
        <taxon>Comamonadaceae</taxon>
        <taxon>Rhodoferax</taxon>
    </lineage>
</organism>
<accession>A0ABN6D089</accession>
<reference evidence="1 2" key="1">
    <citation type="journal article" date="2021" name="Microbiol. Spectr.">
        <title>A Single Bacterium Capable of Oxidation and Reduction of Iron at Circumneutral pH.</title>
        <authorList>
            <person name="Kato S."/>
            <person name="Ohkuma M."/>
        </authorList>
    </citation>
    <scope>NUCLEOTIDE SEQUENCE [LARGE SCALE GENOMIC DNA]</scope>
    <source>
        <strain evidence="1 2">MIZ03</strain>
    </source>
</reference>
<dbReference type="InterPro" id="IPR036390">
    <property type="entry name" value="WH_DNA-bd_sf"/>
</dbReference>
<dbReference type="EMBL" id="AP024238">
    <property type="protein sequence ID" value="BCO25420.1"/>
    <property type="molecule type" value="Genomic_DNA"/>
</dbReference>
<protein>
    <recommendedName>
        <fullName evidence="3">HTH crp-type domain-containing protein</fullName>
    </recommendedName>
</protein>
<gene>
    <name evidence="1" type="ORF">MIZ03_0280</name>
</gene>
<keyword evidence="2" id="KW-1185">Reference proteome</keyword>
<evidence type="ECO:0000313" key="1">
    <source>
        <dbReference type="EMBL" id="BCO25420.1"/>
    </source>
</evidence>
<evidence type="ECO:0000313" key="2">
    <source>
        <dbReference type="Proteomes" id="UP000824366"/>
    </source>
</evidence>
<dbReference type="SUPFAM" id="SSF46785">
    <property type="entry name" value="Winged helix' DNA-binding domain"/>
    <property type="match status" value="1"/>
</dbReference>
<name>A0ABN6D089_9BURK</name>
<dbReference type="Gene3D" id="2.60.120.10">
    <property type="entry name" value="Jelly Rolls"/>
    <property type="match status" value="1"/>
</dbReference>
<evidence type="ECO:0008006" key="3">
    <source>
        <dbReference type="Google" id="ProtNLM"/>
    </source>
</evidence>
<proteinExistence type="predicted"/>